<feature type="compositionally biased region" description="Polar residues" evidence="1">
    <location>
        <begin position="93"/>
        <end position="102"/>
    </location>
</feature>
<feature type="compositionally biased region" description="Basic residues" evidence="1">
    <location>
        <begin position="116"/>
        <end position="125"/>
    </location>
</feature>
<evidence type="ECO:0000313" key="2">
    <source>
        <dbReference type="EMBL" id="GGN76753.1"/>
    </source>
</evidence>
<dbReference type="AlphaFoldDB" id="A0A917Y8Y0"/>
<keyword evidence="3" id="KW-1185">Reference proteome</keyword>
<sequence length="125" mass="12977">MAGVEGHGGDGGVGGFFAPSAPARPVPGAAPQTPQGCLLSAGAWGLVAQFPAPLTGPGATRGRRGTVPKRRTPRPDCYDSDKRPFAAPALPWNTKTQNNTPNAEGPGLAHDFHPRFLARRPPGHR</sequence>
<proteinExistence type="predicted"/>
<feature type="region of interest" description="Disordered" evidence="1">
    <location>
        <begin position="1"/>
        <end position="33"/>
    </location>
</feature>
<feature type="compositionally biased region" description="Basic residues" evidence="1">
    <location>
        <begin position="61"/>
        <end position="72"/>
    </location>
</feature>
<gene>
    <name evidence="2" type="ORF">GCM10011579_058210</name>
</gene>
<feature type="compositionally biased region" description="Gly residues" evidence="1">
    <location>
        <begin position="1"/>
        <end position="15"/>
    </location>
</feature>
<feature type="region of interest" description="Disordered" evidence="1">
    <location>
        <begin position="51"/>
        <end position="125"/>
    </location>
</feature>
<evidence type="ECO:0000313" key="3">
    <source>
        <dbReference type="Proteomes" id="UP000600365"/>
    </source>
</evidence>
<name>A0A917Y8Y0_9ACTN</name>
<protein>
    <submittedName>
        <fullName evidence="2">Uncharacterized protein</fullName>
    </submittedName>
</protein>
<dbReference type="EMBL" id="BMMM01000011">
    <property type="protein sequence ID" value="GGN76753.1"/>
    <property type="molecule type" value="Genomic_DNA"/>
</dbReference>
<comment type="caution">
    <text evidence="2">The sequence shown here is derived from an EMBL/GenBank/DDBJ whole genome shotgun (WGS) entry which is preliminary data.</text>
</comment>
<reference evidence="2 3" key="1">
    <citation type="journal article" date="2014" name="Int. J. Syst. Evol. Microbiol.">
        <title>Complete genome sequence of Corynebacterium casei LMG S-19264T (=DSM 44701T), isolated from a smear-ripened cheese.</title>
        <authorList>
            <consortium name="US DOE Joint Genome Institute (JGI-PGF)"/>
            <person name="Walter F."/>
            <person name="Albersmeier A."/>
            <person name="Kalinowski J."/>
            <person name="Ruckert C."/>
        </authorList>
    </citation>
    <scope>NUCLEOTIDE SEQUENCE [LARGE SCALE GENOMIC DNA]</scope>
    <source>
        <strain evidence="2 3">CGMCC 4.7111</strain>
    </source>
</reference>
<evidence type="ECO:0000256" key="1">
    <source>
        <dbReference type="SAM" id="MobiDB-lite"/>
    </source>
</evidence>
<accession>A0A917Y8Y0</accession>
<feature type="compositionally biased region" description="Basic and acidic residues" evidence="1">
    <location>
        <begin position="73"/>
        <end position="84"/>
    </location>
</feature>
<organism evidence="2 3">
    <name type="scientific">Streptomyces albiflavescens</name>
    <dbReference type="NCBI Taxonomy" id="1623582"/>
    <lineage>
        <taxon>Bacteria</taxon>
        <taxon>Bacillati</taxon>
        <taxon>Actinomycetota</taxon>
        <taxon>Actinomycetes</taxon>
        <taxon>Kitasatosporales</taxon>
        <taxon>Streptomycetaceae</taxon>
        <taxon>Streptomyces</taxon>
    </lineage>
</organism>
<dbReference type="Proteomes" id="UP000600365">
    <property type="component" value="Unassembled WGS sequence"/>
</dbReference>